<dbReference type="AlphaFoldDB" id="A0A2P2NV04"/>
<dbReference type="EMBL" id="GGEC01065796">
    <property type="protein sequence ID" value="MBX46280.1"/>
    <property type="molecule type" value="Transcribed_RNA"/>
</dbReference>
<organism evidence="1">
    <name type="scientific">Rhizophora mucronata</name>
    <name type="common">Asiatic mangrove</name>
    <dbReference type="NCBI Taxonomy" id="61149"/>
    <lineage>
        <taxon>Eukaryota</taxon>
        <taxon>Viridiplantae</taxon>
        <taxon>Streptophyta</taxon>
        <taxon>Embryophyta</taxon>
        <taxon>Tracheophyta</taxon>
        <taxon>Spermatophyta</taxon>
        <taxon>Magnoliopsida</taxon>
        <taxon>eudicotyledons</taxon>
        <taxon>Gunneridae</taxon>
        <taxon>Pentapetalae</taxon>
        <taxon>rosids</taxon>
        <taxon>fabids</taxon>
        <taxon>Malpighiales</taxon>
        <taxon>Rhizophoraceae</taxon>
        <taxon>Rhizophora</taxon>
    </lineage>
</organism>
<protein>
    <submittedName>
        <fullName evidence="1">Uncharacterized protein</fullName>
    </submittedName>
</protein>
<accession>A0A2P2NV04</accession>
<name>A0A2P2NV04_RHIMU</name>
<proteinExistence type="predicted"/>
<evidence type="ECO:0000313" key="1">
    <source>
        <dbReference type="EMBL" id="MBX46280.1"/>
    </source>
</evidence>
<sequence length="39" mass="4457">MNVTYSELGLLGLLLDSKLFLCAYDDHQTVGMDFLIFFI</sequence>
<reference evidence="1" key="1">
    <citation type="submission" date="2018-02" db="EMBL/GenBank/DDBJ databases">
        <title>Rhizophora mucronata_Transcriptome.</title>
        <authorList>
            <person name="Meera S.P."/>
            <person name="Sreeshan A."/>
            <person name="Augustine A."/>
        </authorList>
    </citation>
    <scope>NUCLEOTIDE SEQUENCE</scope>
    <source>
        <tissue evidence="1">Leaf</tissue>
    </source>
</reference>